<keyword evidence="4" id="KW-1185">Reference proteome</keyword>
<reference evidence="4" key="1">
    <citation type="journal article" date="2017" name="Nat. Ecol. Evol.">
        <title>Genome expansion and lineage-specific genetic innovations in the forest pathogenic fungi Armillaria.</title>
        <authorList>
            <person name="Sipos G."/>
            <person name="Prasanna A.N."/>
            <person name="Walter M.C."/>
            <person name="O'Connor E."/>
            <person name="Balint B."/>
            <person name="Krizsan K."/>
            <person name="Kiss B."/>
            <person name="Hess J."/>
            <person name="Varga T."/>
            <person name="Slot J."/>
            <person name="Riley R."/>
            <person name="Boka B."/>
            <person name="Rigling D."/>
            <person name="Barry K."/>
            <person name="Lee J."/>
            <person name="Mihaltcheva S."/>
            <person name="LaButti K."/>
            <person name="Lipzen A."/>
            <person name="Waldron R."/>
            <person name="Moloney N.M."/>
            <person name="Sperisen C."/>
            <person name="Kredics L."/>
            <person name="Vagvoelgyi C."/>
            <person name="Patrignani A."/>
            <person name="Fitzpatrick D."/>
            <person name="Nagy I."/>
            <person name="Doyle S."/>
            <person name="Anderson J.B."/>
            <person name="Grigoriev I.V."/>
            <person name="Gueldener U."/>
            <person name="Muensterkoetter M."/>
            <person name="Nagy L.G."/>
        </authorList>
    </citation>
    <scope>NUCLEOTIDE SEQUENCE [LARGE SCALE GENOMIC DNA]</scope>
    <source>
        <strain evidence="4">28-4</strain>
    </source>
</reference>
<gene>
    <name evidence="3" type="ORF">ARMSODRAFT_209025</name>
</gene>
<feature type="region of interest" description="Disordered" evidence="1">
    <location>
        <begin position="46"/>
        <end position="76"/>
    </location>
</feature>
<sequence>MLLVTLRALTTLTHRLGLISYPVCSRMDHSHSLPLISTSYTISSPGMPRLSAGEEHTSKNSSRKSSTRGFHSRSTVEIVTPLDGRPRTANVSPALEHVVPPNRVERHRPSHSLPALMSAFNYLFVKKIDLRLQPLRKIVFLNKQDFGREEQ</sequence>
<dbReference type="EMBL" id="KZ293433">
    <property type="protein sequence ID" value="PBK68161.1"/>
    <property type="molecule type" value="Genomic_DNA"/>
</dbReference>
<evidence type="ECO:0000313" key="3">
    <source>
        <dbReference type="EMBL" id="PBK68161.1"/>
    </source>
</evidence>
<evidence type="ECO:0000256" key="1">
    <source>
        <dbReference type="SAM" id="MobiDB-lite"/>
    </source>
</evidence>
<evidence type="ECO:0000256" key="2">
    <source>
        <dbReference type="SAM" id="SignalP"/>
    </source>
</evidence>
<keyword evidence="2" id="KW-0732">Signal</keyword>
<feature type="chain" id="PRO_5013662152" evidence="2">
    <location>
        <begin position="16"/>
        <end position="151"/>
    </location>
</feature>
<protein>
    <submittedName>
        <fullName evidence="3">Uncharacterized protein</fullName>
    </submittedName>
</protein>
<dbReference type="AlphaFoldDB" id="A0A2H3BBB0"/>
<feature type="signal peptide" evidence="2">
    <location>
        <begin position="1"/>
        <end position="15"/>
    </location>
</feature>
<accession>A0A2H3BBB0</accession>
<evidence type="ECO:0000313" key="4">
    <source>
        <dbReference type="Proteomes" id="UP000218334"/>
    </source>
</evidence>
<proteinExistence type="predicted"/>
<name>A0A2H3BBB0_9AGAR</name>
<organism evidence="3 4">
    <name type="scientific">Armillaria solidipes</name>
    <dbReference type="NCBI Taxonomy" id="1076256"/>
    <lineage>
        <taxon>Eukaryota</taxon>
        <taxon>Fungi</taxon>
        <taxon>Dikarya</taxon>
        <taxon>Basidiomycota</taxon>
        <taxon>Agaricomycotina</taxon>
        <taxon>Agaricomycetes</taxon>
        <taxon>Agaricomycetidae</taxon>
        <taxon>Agaricales</taxon>
        <taxon>Marasmiineae</taxon>
        <taxon>Physalacriaceae</taxon>
        <taxon>Armillaria</taxon>
    </lineage>
</organism>
<dbReference type="Proteomes" id="UP000218334">
    <property type="component" value="Unassembled WGS sequence"/>
</dbReference>